<sequence length="557" mass="62605">MRINKNTNESNDMTLKYLITGATGGLGKEVLAYFVANRPSSEYAAASSRESNRAQFEERGIAFRHVDYDDPRTLDAAFSGVENLFFVSTNVFDNERRIRQHRNFVEAAERAGVKHVWYTSLAFGGLKSDSKAAIQQAHLQTEDLLRESGITFTSIREGVYADAFPLFLNWYPDTTTVSLPADGRCAFTLRKELGEANARLMLQGGHENEIVLLAAGETISFAEAVDVINETTGRNVRFQIVSPEEYVRLSAANDRGGKPAEFFRALVSWYESIARGEISHTDLLMREVLGREPTTPRQAIRGFLLEDRDYTWHQNYYALHPRNHHHRDPSRIIDDGAIHVENDLIADLDKTDNLQAKYATEEEYNLSHAPSSQPRLHTWIQSRLTSGSGCCRELHGGQPLCRRAVEIGEPERMSAMERFHALRRAVEVSVIRGYLGNIVMDIADWHHPREHPVRLTAVSVNVLEMGEKVDFVAIDTHPAAVQPGQRGCLDGTGGWGSERGAFDYGRSQDRRDASQRNWEVMARAGLTECVQARWPVESCIGKIYGEMNSTTTDTCIN</sequence>
<dbReference type="SUPFAM" id="SSF51735">
    <property type="entry name" value="NAD(P)-binding Rossmann-fold domains"/>
    <property type="match status" value="1"/>
</dbReference>
<dbReference type="InterPro" id="IPR008030">
    <property type="entry name" value="NmrA-like"/>
</dbReference>
<dbReference type="AlphaFoldDB" id="A0A3R7FR39"/>
<dbReference type="Gene3D" id="3.40.50.720">
    <property type="entry name" value="NAD(P)-binding Rossmann-like Domain"/>
    <property type="match status" value="1"/>
</dbReference>
<evidence type="ECO:0000313" key="3">
    <source>
        <dbReference type="Proteomes" id="UP000215289"/>
    </source>
</evidence>
<feature type="domain" description="NmrA-like" evidence="1">
    <location>
        <begin position="17"/>
        <end position="249"/>
    </location>
</feature>
<dbReference type="PANTHER" id="PTHR47129:SF1">
    <property type="entry name" value="NMRA-LIKE DOMAIN-CONTAINING PROTEIN"/>
    <property type="match status" value="1"/>
</dbReference>
<dbReference type="OrthoDB" id="419598at2759"/>
<organism evidence="2 3">
    <name type="scientific">Aspergillus turcosus</name>
    <dbReference type="NCBI Taxonomy" id="1245748"/>
    <lineage>
        <taxon>Eukaryota</taxon>
        <taxon>Fungi</taxon>
        <taxon>Dikarya</taxon>
        <taxon>Ascomycota</taxon>
        <taxon>Pezizomycotina</taxon>
        <taxon>Eurotiomycetes</taxon>
        <taxon>Eurotiomycetidae</taxon>
        <taxon>Eurotiales</taxon>
        <taxon>Aspergillaceae</taxon>
        <taxon>Aspergillus</taxon>
        <taxon>Aspergillus subgen. Fumigati</taxon>
    </lineage>
</organism>
<dbReference type="Proteomes" id="UP000215289">
    <property type="component" value="Unassembled WGS sequence"/>
</dbReference>
<accession>A0A3R7FR39</accession>
<dbReference type="PANTHER" id="PTHR47129">
    <property type="entry name" value="QUINONE OXIDOREDUCTASE 2"/>
    <property type="match status" value="1"/>
</dbReference>
<reference evidence="2 3" key="1">
    <citation type="submission" date="2018-08" db="EMBL/GenBank/DDBJ databases">
        <title>Draft genome sequences of two Aspergillus turcosus clinical strains isolated from bronchoalveolar lavage fluid: one azole-susceptible and the other azole-resistant.</title>
        <authorList>
            <person name="Parent-Michaud M."/>
            <person name="Dufresne P.J."/>
            <person name="Fournier E."/>
            <person name="Martineau C."/>
            <person name="Moreira S."/>
            <person name="Perkins V."/>
            <person name="De Repentigny L."/>
            <person name="Dufresne S.F."/>
        </authorList>
    </citation>
    <scope>NUCLEOTIDE SEQUENCE [LARGE SCALE GENOMIC DNA]</scope>
    <source>
        <strain evidence="2">HMR AF 1038</strain>
    </source>
</reference>
<dbReference type="InterPro" id="IPR036291">
    <property type="entry name" value="NAD(P)-bd_dom_sf"/>
</dbReference>
<dbReference type="Gene3D" id="3.90.25.10">
    <property type="entry name" value="UDP-galactose 4-epimerase, domain 1"/>
    <property type="match status" value="1"/>
</dbReference>
<evidence type="ECO:0000259" key="1">
    <source>
        <dbReference type="Pfam" id="PF05368"/>
    </source>
</evidence>
<comment type="caution">
    <text evidence="2">The sequence shown here is derived from an EMBL/GenBank/DDBJ whole genome shotgun (WGS) entry which is preliminary data.</text>
</comment>
<dbReference type="CDD" id="cd05269">
    <property type="entry name" value="TMR_SDR_a"/>
    <property type="match status" value="1"/>
</dbReference>
<keyword evidence="3" id="KW-1185">Reference proteome</keyword>
<gene>
    <name evidence="2" type="ORF">CFD26_104690</name>
</gene>
<dbReference type="InterPro" id="IPR052718">
    <property type="entry name" value="NmrA-type_oxidoreductase"/>
</dbReference>
<name>A0A3R7FR39_9EURO</name>
<dbReference type="Pfam" id="PF05368">
    <property type="entry name" value="NmrA"/>
    <property type="match status" value="1"/>
</dbReference>
<proteinExistence type="predicted"/>
<protein>
    <recommendedName>
        <fullName evidence="1">NmrA-like domain-containing protein</fullName>
    </recommendedName>
</protein>
<dbReference type="EMBL" id="NIDN02000124">
    <property type="protein sequence ID" value="RLL96091.1"/>
    <property type="molecule type" value="Genomic_DNA"/>
</dbReference>
<evidence type="ECO:0000313" key="2">
    <source>
        <dbReference type="EMBL" id="RLL96091.1"/>
    </source>
</evidence>